<evidence type="ECO:0000256" key="7">
    <source>
        <dbReference type="ARBA" id="ARBA00048741"/>
    </source>
</evidence>
<dbReference type="Pfam" id="PF00733">
    <property type="entry name" value="Asn_synthase"/>
    <property type="match status" value="1"/>
</dbReference>
<keyword evidence="6" id="KW-0028">Amino-acid biosynthesis</keyword>
<dbReference type="Gene3D" id="3.60.20.10">
    <property type="entry name" value="Glutamine Phosphoribosylpyrophosphate, subunit 1, domain 1"/>
    <property type="match status" value="1"/>
</dbReference>
<comment type="catalytic activity">
    <reaction evidence="7">
        <text>L-aspartate + L-glutamine + ATP + H2O = L-asparagine + L-glutamate + AMP + diphosphate + H(+)</text>
        <dbReference type="Rhea" id="RHEA:12228"/>
        <dbReference type="ChEBI" id="CHEBI:15377"/>
        <dbReference type="ChEBI" id="CHEBI:15378"/>
        <dbReference type="ChEBI" id="CHEBI:29985"/>
        <dbReference type="ChEBI" id="CHEBI:29991"/>
        <dbReference type="ChEBI" id="CHEBI:30616"/>
        <dbReference type="ChEBI" id="CHEBI:33019"/>
        <dbReference type="ChEBI" id="CHEBI:58048"/>
        <dbReference type="ChEBI" id="CHEBI:58359"/>
        <dbReference type="ChEBI" id="CHEBI:456215"/>
        <dbReference type="EC" id="6.3.5.4"/>
    </reaction>
</comment>
<name>A0A4P6U1A1_STRSO</name>
<gene>
    <name evidence="11" type="ORF">D0Z67_27150</name>
</gene>
<dbReference type="Pfam" id="PF13522">
    <property type="entry name" value="GATase_6"/>
    <property type="match status" value="1"/>
</dbReference>
<dbReference type="GO" id="GO:0006529">
    <property type="term" value="P:asparagine biosynthetic process"/>
    <property type="evidence" value="ECO:0007669"/>
    <property type="project" value="UniProtKB-KW"/>
</dbReference>
<comment type="similarity">
    <text evidence="2">Belongs to the asparagine synthetase family.</text>
</comment>
<feature type="binding site" evidence="8">
    <location>
        <begin position="366"/>
        <end position="367"/>
    </location>
    <ligand>
        <name>ATP</name>
        <dbReference type="ChEBI" id="CHEBI:30616"/>
    </ligand>
</feature>
<feature type="binding site" evidence="8">
    <location>
        <position position="261"/>
    </location>
    <ligand>
        <name>ATP</name>
        <dbReference type="ChEBI" id="CHEBI:30616"/>
    </ligand>
</feature>
<protein>
    <recommendedName>
        <fullName evidence="3">asparagine synthase (glutamine-hydrolyzing)</fullName>
        <ecNumber evidence="3">6.3.5.4</ecNumber>
    </recommendedName>
</protein>
<dbReference type="PROSITE" id="PS51278">
    <property type="entry name" value="GATASE_TYPE_2"/>
    <property type="match status" value="1"/>
</dbReference>
<evidence type="ECO:0000256" key="3">
    <source>
        <dbReference type="ARBA" id="ARBA00012737"/>
    </source>
</evidence>
<evidence type="ECO:0000256" key="1">
    <source>
        <dbReference type="ARBA" id="ARBA00005187"/>
    </source>
</evidence>
<dbReference type="GO" id="GO:0005829">
    <property type="term" value="C:cytosol"/>
    <property type="evidence" value="ECO:0007669"/>
    <property type="project" value="TreeGrafter"/>
</dbReference>
<evidence type="ECO:0000259" key="10">
    <source>
        <dbReference type="PROSITE" id="PS51278"/>
    </source>
</evidence>
<dbReference type="SUPFAM" id="SSF56235">
    <property type="entry name" value="N-terminal nucleophile aminohydrolases (Ntn hydrolases)"/>
    <property type="match status" value="1"/>
</dbReference>
<dbReference type="PIRSF" id="PIRSF001589">
    <property type="entry name" value="Asn_synthetase_glu-h"/>
    <property type="match status" value="1"/>
</dbReference>
<accession>A0A4P6U1A1</accession>
<dbReference type="Gene3D" id="3.40.50.620">
    <property type="entry name" value="HUPs"/>
    <property type="match status" value="1"/>
</dbReference>
<dbReference type="Proteomes" id="UP000292547">
    <property type="component" value="Chromosome"/>
</dbReference>
<reference evidence="11 12" key="1">
    <citation type="submission" date="2018-08" db="EMBL/GenBank/DDBJ databases">
        <title>The complete genome sequence of Streptomyces seoulensis, a pioneer strain for nickel superoxide dismutase discovery.</title>
        <authorList>
            <person name="Shin J."/>
            <person name="Lee J.-S."/>
            <person name="Lee E.-J."/>
            <person name="Youn H.-D."/>
        </authorList>
    </citation>
    <scope>NUCLEOTIDE SEQUENCE [LARGE SCALE GENOMIC DNA]</scope>
    <source>
        <strain evidence="11 12">KCTC 9819</strain>
    </source>
</reference>
<dbReference type="EC" id="6.3.5.4" evidence="3"/>
<dbReference type="OrthoDB" id="9763290at2"/>
<keyword evidence="12" id="KW-1185">Reference proteome</keyword>
<dbReference type="EMBL" id="CP032229">
    <property type="protein sequence ID" value="QBJ93590.1"/>
    <property type="molecule type" value="Genomic_DNA"/>
</dbReference>
<dbReference type="CDD" id="cd01991">
    <property type="entry name" value="Asn_synthase_B_C"/>
    <property type="match status" value="1"/>
</dbReference>
<dbReference type="InterPro" id="IPR014729">
    <property type="entry name" value="Rossmann-like_a/b/a_fold"/>
</dbReference>
<dbReference type="InterPro" id="IPR029055">
    <property type="entry name" value="Ntn_hydrolases_N"/>
</dbReference>
<evidence type="ECO:0000256" key="4">
    <source>
        <dbReference type="ARBA" id="ARBA00022741"/>
    </source>
</evidence>
<feature type="domain" description="Glutamine amidotransferase type-2" evidence="10">
    <location>
        <begin position="2"/>
        <end position="214"/>
    </location>
</feature>
<dbReference type="GO" id="GO:0005524">
    <property type="term" value="F:ATP binding"/>
    <property type="evidence" value="ECO:0007669"/>
    <property type="project" value="UniProtKB-KW"/>
</dbReference>
<dbReference type="SUPFAM" id="SSF52402">
    <property type="entry name" value="Adenine nucleotide alpha hydrolases-like"/>
    <property type="match status" value="1"/>
</dbReference>
<evidence type="ECO:0000256" key="2">
    <source>
        <dbReference type="ARBA" id="ARBA00005752"/>
    </source>
</evidence>
<feature type="site" description="Important for beta-aspartyl-AMP intermediate formation" evidence="9">
    <location>
        <position position="368"/>
    </location>
</feature>
<evidence type="ECO:0000256" key="5">
    <source>
        <dbReference type="ARBA" id="ARBA00022840"/>
    </source>
</evidence>
<evidence type="ECO:0000256" key="9">
    <source>
        <dbReference type="PIRSR" id="PIRSR001589-3"/>
    </source>
</evidence>
<dbReference type="InterPro" id="IPR017932">
    <property type="entry name" value="GATase_2_dom"/>
</dbReference>
<evidence type="ECO:0000256" key="8">
    <source>
        <dbReference type="PIRSR" id="PIRSR001589-2"/>
    </source>
</evidence>
<dbReference type="InterPro" id="IPR006426">
    <property type="entry name" value="Asn_synth_AEB"/>
</dbReference>
<comment type="pathway">
    <text evidence="1">Amino-acid biosynthesis; L-asparagine biosynthesis; L-asparagine from L-aspartate (L-Gln route): step 1/1.</text>
</comment>
<dbReference type="STRING" id="73044.GCA_000725795_05188"/>
<keyword evidence="5 8" id="KW-0067">ATP-binding</keyword>
<dbReference type="PANTHER" id="PTHR43284:SF1">
    <property type="entry name" value="ASPARAGINE SYNTHETASE"/>
    <property type="match status" value="1"/>
</dbReference>
<dbReference type="AlphaFoldDB" id="A0A4P6U1A1"/>
<dbReference type="PANTHER" id="PTHR43284">
    <property type="entry name" value="ASPARAGINE SYNTHETASE (GLUTAMINE-HYDROLYZING)"/>
    <property type="match status" value="1"/>
</dbReference>
<dbReference type="InterPro" id="IPR001962">
    <property type="entry name" value="Asn_synthase"/>
</dbReference>
<evidence type="ECO:0000256" key="6">
    <source>
        <dbReference type="ARBA" id="ARBA00022888"/>
    </source>
</evidence>
<evidence type="ECO:0000313" key="12">
    <source>
        <dbReference type="Proteomes" id="UP000292547"/>
    </source>
</evidence>
<sequence length="605" mass="65889">MAGIAGWTDGQRDLSGEHAELARMVTGLRGRARDGGAAWTERRAALVQSTDPAWRGPTGPATVEQDGRTVVVAVCDGHLRDAAGLWDALGGRRDHGPRRPSDSEVIARAYLRWGSGLAERLEGLCAFAVWDARSGDLLLGRDRMGVRPLSWTRTGDGVVFASDVATLTAHSRVTPEADADALCALLTLMREDGRGALRGVHDVPPATVLRFAPDGTVRTHTYWTLEAHEHVLDADATAKEADRLLRASVSADIAGQDTAVLLSGGLDSSVLAGLVATGTRRRPVTATVSFAHTTSRIPDRPFIEDVVRFWDCDHEDVVVGTDEVRDPATLAEVLAAKDYPTPWGDKNVTPYLLSRSLSTHAQVALSGEAADTMFGGLYGDLDGIPEPTTFPWLEQARRFGVTHGIGTGLFDPALLRAIDVDGYLERVFRTALDRVPVLPDDSPGRRAVRQIDHLTVTRLLEQTMLHTERLAAAAGVQMRFPFADHALYSFMYNVPVAMKFSGGRTKSILRDLARGLVPPSVLERKKSTFPALYDDRYKADVTARLRALLDDSSAPVHAVTDLAAATRVAEDPRLLDRGGWLGRADVEMLLQLDAWLRRHQVRLRL</sequence>
<feature type="binding site" evidence="8">
    <location>
        <position position="102"/>
    </location>
    <ligand>
        <name>L-glutamine</name>
        <dbReference type="ChEBI" id="CHEBI:58359"/>
    </ligand>
</feature>
<keyword evidence="6" id="KW-0061">Asparagine biosynthesis</keyword>
<proteinExistence type="inferred from homology"/>
<dbReference type="RefSeq" id="WP_031183279.1">
    <property type="nucleotide sequence ID" value="NZ_JNXP01000025.1"/>
</dbReference>
<organism evidence="11 12">
    <name type="scientific">Streptomyces seoulensis</name>
    <dbReference type="NCBI Taxonomy" id="73044"/>
    <lineage>
        <taxon>Bacteria</taxon>
        <taxon>Bacillati</taxon>
        <taxon>Actinomycetota</taxon>
        <taxon>Actinomycetes</taxon>
        <taxon>Kitasatosporales</taxon>
        <taxon>Streptomycetaceae</taxon>
        <taxon>Streptomyces</taxon>
    </lineage>
</organism>
<dbReference type="GO" id="GO:0004066">
    <property type="term" value="F:asparagine synthase (glutamine-hydrolyzing) activity"/>
    <property type="evidence" value="ECO:0007669"/>
    <property type="project" value="UniProtKB-EC"/>
</dbReference>
<dbReference type="InterPro" id="IPR051786">
    <property type="entry name" value="ASN_synthetase/amidase"/>
</dbReference>
<evidence type="ECO:0000313" key="11">
    <source>
        <dbReference type="EMBL" id="QBJ93590.1"/>
    </source>
</evidence>
<dbReference type="KEGG" id="sseo:D0Z67_27150"/>
<keyword evidence="4 8" id="KW-0547">Nucleotide-binding</keyword>